<dbReference type="Proteomes" id="UP000018467">
    <property type="component" value="Unassembled WGS sequence"/>
</dbReference>
<dbReference type="GO" id="GO:0042147">
    <property type="term" value="P:retrograde transport, endosome to Golgi"/>
    <property type="evidence" value="ECO:0007669"/>
    <property type="project" value="TreeGrafter"/>
</dbReference>
<dbReference type="GO" id="GO:0006896">
    <property type="term" value="P:Golgi to vacuole transport"/>
    <property type="evidence" value="ECO:0007669"/>
    <property type="project" value="TreeGrafter"/>
</dbReference>
<feature type="domain" description="Vps52 coiled-coil" evidence="2">
    <location>
        <begin position="27"/>
        <end position="130"/>
    </location>
</feature>
<organism evidence="3 4">
    <name type="scientific">Astyanax mexicanus</name>
    <name type="common">Blind cave fish</name>
    <name type="synonym">Astyanax fasciatus mexicanus</name>
    <dbReference type="NCBI Taxonomy" id="7994"/>
    <lineage>
        <taxon>Eukaryota</taxon>
        <taxon>Metazoa</taxon>
        <taxon>Chordata</taxon>
        <taxon>Craniata</taxon>
        <taxon>Vertebrata</taxon>
        <taxon>Euteleostomi</taxon>
        <taxon>Actinopterygii</taxon>
        <taxon>Neopterygii</taxon>
        <taxon>Teleostei</taxon>
        <taxon>Ostariophysi</taxon>
        <taxon>Characiformes</taxon>
        <taxon>Characoidei</taxon>
        <taxon>Acestrorhamphidae</taxon>
        <taxon>Acestrorhamphinae</taxon>
        <taxon>Astyanax</taxon>
    </lineage>
</organism>
<proteinExistence type="predicted"/>
<dbReference type="GO" id="GO:0000938">
    <property type="term" value="C:GARP complex"/>
    <property type="evidence" value="ECO:0007669"/>
    <property type="project" value="TreeGrafter"/>
</dbReference>
<dbReference type="Ensembl" id="ENSAMXT00000036131.1">
    <property type="protein sequence ID" value="ENSAMXP00000033208.1"/>
    <property type="gene ID" value="ENSAMXG00000042856.1"/>
</dbReference>
<reference evidence="3" key="4">
    <citation type="submission" date="2025-09" db="UniProtKB">
        <authorList>
            <consortium name="Ensembl"/>
        </authorList>
    </citation>
    <scope>IDENTIFICATION</scope>
</reference>
<protein>
    <recommendedName>
        <fullName evidence="1">Vacuolar protein sorting-associated protein 52 homolog</fullName>
    </recommendedName>
</protein>
<accession>A0A3B1ITE1</accession>
<dbReference type="GO" id="GO:0019905">
    <property type="term" value="F:syntaxin binding"/>
    <property type="evidence" value="ECO:0007669"/>
    <property type="project" value="TreeGrafter"/>
</dbReference>
<dbReference type="PANTHER" id="PTHR14190">
    <property type="entry name" value="SUPPRESSOR OF ACTIN MUTATIONS 2/VACUOLAR PROTEIN SORTING 52"/>
    <property type="match status" value="1"/>
</dbReference>
<dbReference type="GO" id="GO:0005829">
    <property type="term" value="C:cytosol"/>
    <property type="evidence" value="ECO:0007669"/>
    <property type="project" value="GOC"/>
</dbReference>
<dbReference type="GeneTree" id="ENSGT00390000008815"/>
<keyword evidence="4" id="KW-1185">Reference proteome</keyword>
<evidence type="ECO:0000256" key="1">
    <source>
        <dbReference type="ARBA" id="ARBA00017083"/>
    </source>
</evidence>
<dbReference type="InterPro" id="IPR048319">
    <property type="entry name" value="Vps52_CC"/>
</dbReference>
<evidence type="ECO:0000313" key="4">
    <source>
        <dbReference type="Proteomes" id="UP000018467"/>
    </source>
</evidence>
<dbReference type="Bgee" id="ENSAMXG00000042856">
    <property type="expression patterns" value="Expressed in embryo and 13 other cell types or tissues"/>
</dbReference>
<dbReference type="GO" id="GO:0007041">
    <property type="term" value="P:lysosomal transport"/>
    <property type="evidence" value="ECO:0007669"/>
    <property type="project" value="TreeGrafter"/>
</dbReference>
<reference evidence="4" key="2">
    <citation type="journal article" date="2014" name="Nat. Commun.">
        <title>The cavefish genome reveals candidate genes for eye loss.</title>
        <authorList>
            <person name="McGaugh S.E."/>
            <person name="Gross J.B."/>
            <person name="Aken B."/>
            <person name="Blin M."/>
            <person name="Borowsky R."/>
            <person name="Chalopin D."/>
            <person name="Hinaux H."/>
            <person name="Jeffery W.R."/>
            <person name="Keene A."/>
            <person name="Ma L."/>
            <person name="Minx P."/>
            <person name="Murphy D."/>
            <person name="O'Quin K.E."/>
            <person name="Retaux S."/>
            <person name="Rohner N."/>
            <person name="Searle S.M."/>
            <person name="Stahl B.A."/>
            <person name="Tabin C."/>
            <person name="Volff J.N."/>
            <person name="Yoshizawa M."/>
            <person name="Warren W.C."/>
        </authorList>
    </citation>
    <scope>NUCLEOTIDE SEQUENCE [LARGE SCALE GENOMIC DNA]</scope>
    <source>
        <strain evidence="4">female</strain>
    </source>
</reference>
<evidence type="ECO:0000313" key="3">
    <source>
        <dbReference type="Ensembl" id="ENSAMXP00000033208.1"/>
    </source>
</evidence>
<reference evidence="4" key="1">
    <citation type="submission" date="2013-03" db="EMBL/GenBank/DDBJ databases">
        <authorList>
            <person name="Jeffery W."/>
            <person name="Warren W."/>
            <person name="Wilson R.K."/>
        </authorList>
    </citation>
    <scope>NUCLEOTIDE SEQUENCE</scope>
    <source>
        <strain evidence="4">female</strain>
    </source>
</reference>
<dbReference type="GO" id="GO:0032456">
    <property type="term" value="P:endocytic recycling"/>
    <property type="evidence" value="ECO:0007669"/>
    <property type="project" value="TreeGrafter"/>
</dbReference>
<sequence length="183" mass="20615">QKPDSDLVPANLEDELVQEALKTGVDLRQMEEMLSGFQSDLSSISSEIQTLQQQSVSMNIRLKNRQAVRSQLSQLVDELVVPSTMISYVPLVLLSFMNSTNKINFAKELSFRETLACSDIQDIVDRLKIKGDSGHFMNSTNKINFAKELSFRETLACSDIQDIVDRLKIKVNISVNHVNIIIL</sequence>
<dbReference type="InterPro" id="IPR007258">
    <property type="entry name" value="Vps52"/>
</dbReference>
<dbReference type="PANTHER" id="PTHR14190:SF7">
    <property type="entry name" value="VACUOLAR PROTEIN SORTING-ASSOCIATED PROTEIN 52 HOMOLOG"/>
    <property type="match status" value="1"/>
</dbReference>
<evidence type="ECO:0000259" key="2">
    <source>
        <dbReference type="Pfam" id="PF04129"/>
    </source>
</evidence>
<dbReference type="AlphaFoldDB" id="A0A3B1ITE1"/>
<reference evidence="3" key="3">
    <citation type="submission" date="2025-08" db="UniProtKB">
        <authorList>
            <consortium name="Ensembl"/>
        </authorList>
    </citation>
    <scope>IDENTIFICATION</scope>
</reference>
<dbReference type="Pfam" id="PF04129">
    <property type="entry name" value="Vps52_CC"/>
    <property type="match status" value="1"/>
</dbReference>
<name>A0A3B1ITE1_ASTMX</name>